<dbReference type="InterPro" id="IPR005202">
    <property type="entry name" value="TF_GRAS"/>
</dbReference>
<evidence type="ECO:0000256" key="1">
    <source>
        <dbReference type="ARBA" id="ARBA00023015"/>
    </source>
</evidence>
<dbReference type="Pfam" id="PF03514">
    <property type="entry name" value="GRAS"/>
    <property type="match status" value="1"/>
</dbReference>
<evidence type="ECO:0000313" key="5">
    <source>
        <dbReference type="Proteomes" id="UP001408789"/>
    </source>
</evidence>
<dbReference type="EMBL" id="JBCNJP010000012">
    <property type="protein sequence ID" value="KAK9069978.1"/>
    <property type="molecule type" value="Genomic_DNA"/>
</dbReference>
<keyword evidence="1" id="KW-0805">Transcription regulation</keyword>
<sequence length="430" mass="48811">MISSESSMQPSPIYSDPQNINTLDDVCRWLCDDDDHQETEEIQSVVTVGDVMKESESESQMGLQNLLEAYADGISMGQIELSKVIVRCINEKTNPSGQILERLAFNLFQNQAEEYLKEESMRNLKMAFRVFYDIFPYGRFAHFTANSIIIESIPTHVESVHIVDFHLGEGCQWPPLIEAVARMNKSLIITSIKLDQDQDSQFDQTKMNLCNFAKSLGLHLKIQEMGMAQMMTEINQRNLGSEFNQFLAFNCMIGLPHMGITRTTTQVMDFLKLATRVLANKKGIITVGDGEEGARTGNYSDFSSFFNKTLAHYKALYESIEWGFPSCLNEGRMAMETLFVSPFIKSESWFQKWDEGRENMGLWQNLGLKGVKMSMDRWIEGRELVKAGESPYGIGIGIGRGNGNEMVLEWRGVPVVRVFAWVVIQQDICD</sequence>
<protein>
    <recommendedName>
        <fullName evidence="6">Nodulation signaling pathway 2-like protein</fullName>
    </recommendedName>
</protein>
<dbReference type="PANTHER" id="PTHR31636">
    <property type="entry name" value="OSJNBA0084A10.13 PROTEIN-RELATED"/>
    <property type="match status" value="1"/>
</dbReference>
<keyword evidence="5" id="KW-1185">Reference proteome</keyword>
<feature type="region of interest" description="SAW" evidence="3">
    <location>
        <begin position="339"/>
        <end position="422"/>
    </location>
</feature>
<comment type="similarity">
    <text evidence="3">Belongs to the GRAS family.</text>
</comment>
<evidence type="ECO:0000313" key="4">
    <source>
        <dbReference type="EMBL" id="KAK9069978.1"/>
    </source>
</evidence>
<evidence type="ECO:0000256" key="3">
    <source>
        <dbReference type="PROSITE-ProRule" id="PRU01191"/>
    </source>
</evidence>
<evidence type="ECO:0008006" key="6">
    <source>
        <dbReference type="Google" id="ProtNLM"/>
    </source>
</evidence>
<reference evidence="4 5" key="1">
    <citation type="submission" date="2024-04" db="EMBL/GenBank/DDBJ databases">
        <title>The reference genome of an endangered Asteraceae, Deinandra increscens subsp. villosa, native to the Central Coast of California.</title>
        <authorList>
            <person name="Guilliams M."/>
            <person name="Hasenstab-Lehman K."/>
            <person name="Meyer R."/>
            <person name="Mcevoy S."/>
        </authorList>
    </citation>
    <scope>NUCLEOTIDE SEQUENCE [LARGE SCALE GENOMIC DNA]</scope>
    <source>
        <tissue evidence="4">Leaf</tissue>
    </source>
</reference>
<name>A0AAP0DBN1_9ASTR</name>
<gene>
    <name evidence="4" type="ORF">SSX86_010376</name>
</gene>
<comment type="caution">
    <text evidence="3">Lacks conserved residue(s) required for the propagation of feature annotation.</text>
</comment>
<proteinExistence type="inferred from homology"/>
<evidence type="ECO:0000256" key="2">
    <source>
        <dbReference type="ARBA" id="ARBA00023163"/>
    </source>
</evidence>
<keyword evidence="2" id="KW-0804">Transcription</keyword>
<organism evidence="4 5">
    <name type="scientific">Deinandra increscens subsp. villosa</name>
    <dbReference type="NCBI Taxonomy" id="3103831"/>
    <lineage>
        <taxon>Eukaryota</taxon>
        <taxon>Viridiplantae</taxon>
        <taxon>Streptophyta</taxon>
        <taxon>Embryophyta</taxon>
        <taxon>Tracheophyta</taxon>
        <taxon>Spermatophyta</taxon>
        <taxon>Magnoliopsida</taxon>
        <taxon>eudicotyledons</taxon>
        <taxon>Gunneridae</taxon>
        <taxon>Pentapetalae</taxon>
        <taxon>asterids</taxon>
        <taxon>campanulids</taxon>
        <taxon>Asterales</taxon>
        <taxon>Asteraceae</taxon>
        <taxon>Asteroideae</taxon>
        <taxon>Heliantheae alliance</taxon>
        <taxon>Madieae</taxon>
        <taxon>Madiinae</taxon>
        <taxon>Deinandra</taxon>
    </lineage>
</organism>
<feature type="short sequence motif" description="VHIID" evidence="3">
    <location>
        <begin position="160"/>
        <end position="164"/>
    </location>
</feature>
<dbReference type="AlphaFoldDB" id="A0AAP0DBN1"/>
<accession>A0AAP0DBN1</accession>
<comment type="caution">
    <text evidence="4">The sequence shown here is derived from an EMBL/GenBank/DDBJ whole genome shotgun (WGS) entry which is preliminary data.</text>
</comment>
<dbReference type="Proteomes" id="UP001408789">
    <property type="component" value="Unassembled WGS sequence"/>
</dbReference>
<dbReference type="PROSITE" id="PS50985">
    <property type="entry name" value="GRAS"/>
    <property type="match status" value="1"/>
</dbReference>